<name>A0A0R1TRM6_9LACO</name>
<reference evidence="2 3" key="1">
    <citation type="journal article" date="2015" name="Genome Announc.">
        <title>Expanding the biotechnology potential of lactobacilli through comparative genomics of 213 strains and associated genera.</title>
        <authorList>
            <person name="Sun Z."/>
            <person name="Harris H.M."/>
            <person name="McCann A."/>
            <person name="Guo C."/>
            <person name="Argimon S."/>
            <person name="Zhang W."/>
            <person name="Yang X."/>
            <person name="Jeffery I.B."/>
            <person name="Cooney J.C."/>
            <person name="Kagawa T.F."/>
            <person name="Liu W."/>
            <person name="Song Y."/>
            <person name="Salvetti E."/>
            <person name="Wrobel A."/>
            <person name="Rasinkangas P."/>
            <person name="Parkhill J."/>
            <person name="Rea M.C."/>
            <person name="O'Sullivan O."/>
            <person name="Ritari J."/>
            <person name="Douillard F.P."/>
            <person name="Paul Ross R."/>
            <person name="Yang R."/>
            <person name="Briner A.E."/>
            <person name="Felis G.E."/>
            <person name="de Vos W.M."/>
            <person name="Barrangou R."/>
            <person name="Klaenhammer T.R."/>
            <person name="Caufield P.W."/>
            <person name="Cui Y."/>
            <person name="Zhang H."/>
            <person name="O'Toole P.W."/>
        </authorList>
    </citation>
    <scope>NUCLEOTIDE SEQUENCE [LARGE SCALE GENOMIC DNA]</scope>
    <source>
        <strain evidence="2 3">DSM 16634</strain>
    </source>
</reference>
<dbReference type="eggNOG" id="COG2856">
    <property type="taxonomic scope" value="Bacteria"/>
</dbReference>
<organism evidence="2 3">
    <name type="scientific">Ligilactobacillus apodemi DSM 16634 = JCM 16172</name>
    <dbReference type="NCBI Taxonomy" id="1423724"/>
    <lineage>
        <taxon>Bacteria</taxon>
        <taxon>Bacillati</taxon>
        <taxon>Bacillota</taxon>
        <taxon>Bacilli</taxon>
        <taxon>Lactobacillales</taxon>
        <taxon>Lactobacillaceae</taxon>
        <taxon>Ligilactobacillus</taxon>
    </lineage>
</organism>
<proteinExistence type="predicted"/>
<dbReference type="Pfam" id="PF06114">
    <property type="entry name" value="Peptidase_M78"/>
    <property type="match status" value="1"/>
</dbReference>
<gene>
    <name evidence="2" type="ORF">FC32_GL001308</name>
</gene>
<evidence type="ECO:0000259" key="1">
    <source>
        <dbReference type="Pfam" id="PF06114"/>
    </source>
</evidence>
<dbReference type="STRING" id="1423724.FC32_GL001308"/>
<dbReference type="Proteomes" id="UP000051324">
    <property type="component" value="Unassembled WGS sequence"/>
</dbReference>
<evidence type="ECO:0000313" key="2">
    <source>
        <dbReference type="EMBL" id="KRL84032.1"/>
    </source>
</evidence>
<feature type="domain" description="IrrE N-terminal-like" evidence="1">
    <location>
        <begin position="45"/>
        <end position="107"/>
    </location>
</feature>
<protein>
    <recommendedName>
        <fullName evidence="1">IrrE N-terminal-like domain-containing protein</fullName>
    </recommendedName>
</protein>
<dbReference type="AlphaFoldDB" id="A0A0R1TRM6"/>
<dbReference type="InterPro" id="IPR010359">
    <property type="entry name" value="IrrE_HExxH"/>
</dbReference>
<comment type="caution">
    <text evidence="2">The sequence shown here is derived from an EMBL/GenBank/DDBJ whole genome shotgun (WGS) entry which is preliminary data.</text>
</comment>
<dbReference type="OrthoDB" id="9816277at2"/>
<dbReference type="EMBL" id="AZFT01000053">
    <property type="protein sequence ID" value="KRL84032.1"/>
    <property type="molecule type" value="Genomic_DNA"/>
</dbReference>
<keyword evidence="3" id="KW-1185">Reference proteome</keyword>
<dbReference type="RefSeq" id="WP_025087494.1">
    <property type="nucleotide sequence ID" value="NZ_AZFT01000053.1"/>
</dbReference>
<sequence length="142" mass="16550">MWKYSDLLRNIYKKTGTHDPFKIAMYFDIPTYYVQISSPLAKAIYLYGQPIILLSDKLRDSSAKYYICGHELGHIFKHTGIACAYDSNMHFRSGMEREADLFSFELCNSFYCEENGEYASEIKQLNYSYGVPENFYFGESLT</sequence>
<dbReference type="PATRIC" id="fig|1423724.4.peg.1367"/>
<accession>A0A0R1TRM6</accession>
<evidence type="ECO:0000313" key="3">
    <source>
        <dbReference type="Proteomes" id="UP000051324"/>
    </source>
</evidence>